<dbReference type="SMART" id="SM00320">
    <property type="entry name" value="WD40"/>
    <property type="match status" value="4"/>
</dbReference>
<dbReference type="PANTHER" id="PTHR19861">
    <property type="entry name" value="WD40 REPEAT PROTEIN SWD2"/>
    <property type="match status" value="1"/>
</dbReference>
<dbReference type="Pfam" id="PF00400">
    <property type="entry name" value="WD40"/>
    <property type="match status" value="2"/>
</dbReference>
<evidence type="ECO:0000256" key="1">
    <source>
        <dbReference type="ARBA" id="ARBA00004123"/>
    </source>
</evidence>
<dbReference type="AlphaFoldDB" id="A0AAD9GCT9"/>
<dbReference type="InterPro" id="IPR015943">
    <property type="entry name" value="WD40/YVTN_repeat-like_dom_sf"/>
</dbReference>
<proteinExistence type="inferred from homology"/>
<evidence type="ECO:0000313" key="8">
    <source>
        <dbReference type="Proteomes" id="UP001195914"/>
    </source>
</evidence>
<dbReference type="GO" id="GO:0048188">
    <property type="term" value="C:Set1C/COMPASS complex"/>
    <property type="evidence" value="ECO:0007669"/>
    <property type="project" value="TreeGrafter"/>
</dbReference>
<dbReference type="PROSITE" id="PS50082">
    <property type="entry name" value="WD_REPEATS_2"/>
    <property type="match status" value="1"/>
</dbReference>
<dbReference type="GO" id="GO:0016070">
    <property type="term" value="P:RNA metabolic process"/>
    <property type="evidence" value="ECO:0007669"/>
    <property type="project" value="UniProtKB-ARBA"/>
</dbReference>
<evidence type="ECO:0000313" key="7">
    <source>
        <dbReference type="EMBL" id="KAK1936044.1"/>
    </source>
</evidence>
<dbReference type="InterPro" id="IPR037867">
    <property type="entry name" value="Swd2/WDR82"/>
</dbReference>
<name>A0AAD9GCT9_BABDI</name>
<dbReference type="InterPro" id="IPR036322">
    <property type="entry name" value="WD40_repeat_dom_sf"/>
</dbReference>
<evidence type="ECO:0000256" key="4">
    <source>
        <dbReference type="ARBA" id="ARBA00022737"/>
    </source>
</evidence>
<comment type="subcellular location">
    <subcellularLocation>
        <location evidence="1">Nucleus</location>
    </subcellularLocation>
</comment>
<keyword evidence="3 6" id="KW-0853">WD repeat</keyword>
<reference evidence="7" key="2">
    <citation type="submission" date="2021-05" db="EMBL/GenBank/DDBJ databases">
        <authorList>
            <person name="Pain A."/>
        </authorList>
    </citation>
    <scope>NUCLEOTIDE SEQUENCE</scope>
    <source>
        <strain evidence="7">1802A</strain>
    </source>
</reference>
<keyword evidence="4" id="KW-0677">Repeat</keyword>
<dbReference type="InterPro" id="IPR001680">
    <property type="entry name" value="WD40_rpt"/>
</dbReference>
<dbReference type="SUPFAM" id="SSF50978">
    <property type="entry name" value="WD40 repeat-like"/>
    <property type="match status" value="1"/>
</dbReference>
<accession>A0AAD9GCT9</accession>
<reference evidence="7" key="1">
    <citation type="journal article" date="2014" name="Nucleic Acids Res.">
        <title>The evolutionary dynamics of variant antigen genes in Babesia reveal a history of genomic innovation underlying host-parasite interaction.</title>
        <authorList>
            <person name="Jackson A.P."/>
            <person name="Otto T.D."/>
            <person name="Darby A."/>
            <person name="Ramaprasad A."/>
            <person name="Xia D."/>
            <person name="Echaide I.E."/>
            <person name="Farber M."/>
            <person name="Gahlot S."/>
            <person name="Gamble J."/>
            <person name="Gupta D."/>
            <person name="Gupta Y."/>
            <person name="Jackson L."/>
            <person name="Malandrin L."/>
            <person name="Malas T.B."/>
            <person name="Moussa E."/>
            <person name="Nair M."/>
            <person name="Reid A.J."/>
            <person name="Sanders M."/>
            <person name="Sharma J."/>
            <person name="Tracey A."/>
            <person name="Quail M.A."/>
            <person name="Weir W."/>
            <person name="Wastling J.M."/>
            <person name="Hall N."/>
            <person name="Willadsen P."/>
            <person name="Lingelbach K."/>
            <person name="Shiels B."/>
            <person name="Tait A."/>
            <person name="Berriman M."/>
            <person name="Allred D.R."/>
            <person name="Pain A."/>
        </authorList>
    </citation>
    <scope>NUCLEOTIDE SEQUENCE</scope>
    <source>
        <strain evidence="7">1802A</strain>
    </source>
</reference>
<organism evidence="7 8">
    <name type="scientific">Babesia divergens</name>
    <dbReference type="NCBI Taxonomy" id="32595"/>
    <lineage>
        <taxon>Eukaryota</taxon>
        <taxon>Sar</taxon>
        <taxon>Alveolata</taxon>
        <taxon>Apicomplexa</taxon>
        <taxon>Aconoidasida</taxon>
        <taxon>Piroplasmida</taxon>
        <taxon>Babesiidae</taxon>
        <taxon>Babesia</taxon>
    </lineage>
</organism>
<evidence type="ECO:0000256" key="6">
    <source>
        <dbReference type="PROSITE-ProRule" id="PRU00221"/>
    </source>
</evidence>
<keyword evidence="8" id="KW-1185">Reference proteome</keyword>
<comment type="caution">
    <text evidence="7">The sequence shown here is derived from an EMBL/GenBank/DDBJ whole genome shotgun (WGS) entry which is preliminary data.</text>
</comment>
<gene>
    <name evidence="7" type="ORF">X943_001117</name>
</gene>
<sequence>MDWDSTGEVMVTSSQDRTVYLYSINKAGVTNILQSKKHGASAVRFTHEGPRQIVCSSCKDAPVASVKLWDTIENRYIKSFSLAAPVLNGRGISPHPSRDLMLISSHDDLCSLYSYDNSSPLVSYNGTSVIGAFDSLGMIFAIADSKSSTKTLSLYDMTKHNVPFSTFNLGKVLLKPEEVVSLDFNPNGRFIVLGTNHARLLCINAITGTTVFACCYAEQPSVKKEFGMFCYPSISPDGKYLLCGCSDGSISIWDFKGQKLCSFAGHEGPPHFTCFNPKKALVSSACVKVAWWQPHVHYNNK</sequence>
<dbReference type="Gene3D" id="2.130.10.10">
    <property type="entry name" value="YVTN repeat-like/Quinoprotein amine dehydrogenase"/>
    <property type="match status" value="2"/>
</dbReference>
<dbReference type="GO" id="GO:0003682">
    <property type="term" value="F:chromatin binding"/>
    <property type="evidence" value="ECO:0007669"/>
    <property type="project" value="TreeGrafter"/>
</dbReference>
<feature type="repeat" description="WD" evidence="6">
    <location>
        <begin position="233"/>
        <end position="256"/>
    </location>
</feature>
<dbReference type="PANTHER" id="PTHR19861:SF0">
    <property type="entry name" value="WD REPEAT-CONTAINING PROTEIN 82"/>
    <property type="match status" value="1"/>
</dbReference>
<evidence type="ECO:0000256" key="3">
    <source>
        <dbReference type="ARBA" id="ARBA00022574"/>
    </source>
</evidence>
<keyword evidence="5" id="KW-0539">Nucleus</keyword>
<comment type="similarity">
    <text evidence="2">Belongs to the WD repeat SWD2 family.</text>
</comment>
<evidence type="ECO:0000256" key="2">
    <source>
        <dbReference type="ARBA" id="ARBA00005616"/>
    </source>
</evidence>
<protein>
    <submittedName>
        <fullName evidence="7">Uncharacterized protein</fullName>
    </submittedName>
</protein>
<dbReference type="EMBL" id="JAHBMH010000044">
    <property type="protein sequence ID" value="KAK1936044.1"/>
    <property type="molecule type" value="Genomic_DNA"/>
</dbReference>
<dbReference type="Proteomes" id="UP001195914">
    <property type="component" value="Unassembled WGS sequence"/>
</dbReference>
<evidence type="ECO:0000256" key="5">
    <source>
        <dbReference type="ARBA" id="ARBA00023242"/>
    </source>
</evidence>